<dbReference type="Pfam" id="PF07452">
    <property type="entry name" value="CHRD"/>
    <property type="match status" value="1"/>
</dbReference>
<evidence type="ECO:0000259" key="10">
    <source>
        <dbReference type="Pfam" id="PF00127"/>
    </source>
</evidence>
<dbReference type="PANTHER" id="PTHR36507:SF1">
    <property type="entry name" value="BLL1555 PROTEIN"/>
    <property type="match status" value="1"/>
</dbReference>
<keyword evidence="6" id="KW-0249">Electron transport</keyword>
<dbReference type="GO" id="GO:0042597">
    <property type="term" value="C:periplasmic space"/>
    <property type="evidence" value="ECO:0007669"/>
    <property type="project" value="UniProtKB-SubCell"/>
</dbReference>
<evidence type="ECO:0000256" key="3">
    <source>
        <dbReference type="ARBA" id="ARBA00022448"/>
    </source>
</evidence>
<comment type="similarity">
    <text evidence="2">Belongs to the Cu-Zn superoxide dismutase family.</text>
</comment>
<evidence type="ECO:0000256" key="7">
    <source>
        <dbReference type="ARBA" id="ARBA00023008"/>
    </source>
</evidence>
<dbReference type="PANTHER" id="PTHR36507">
    <property type="entry name" value="BLL1555 PROTEIN"/>
    <property type="match status" value="1"/>
</dbReference>
<sequence length="249" mass="25874">MPHHNSVLGPFLLTGVCLASVGAAVAPTQVYTFKHNAVPNDPKASGRAVVRAIDASTSETTLTLTGLTPNKAYAAHYHALGPQANADPCMTNGPVTLGFPPFTASAAGRATVKLTAPTSKVAGNAGAYINVHAADDLNVIPLCAAIRQTNPGTLTSPAPKKVASVMIADNLFQPATLTVEVGTTVTWKHQGAAVHNVISLADPSLHSSDLGKGESYSYTFNKAGTYAYYCSYHEGMNGTIIVNDEKGRK</sequence>
<feature type="domain" description="Blue (type 1) copper" evidence="10">
    <location>
        <begin position="171"/>
        <end position="243"/>
    </location>
</feature>
<keyword evidence="9" id="KW-0732">Signal</keyword>
<evidence type="ECO:0000256" key="9">
    <source>
        <dbReference type="SAM" id="SignalP"/>
    </source>
</evidence>
<feature type="binding site" evidence="8">
    <location>
        <position position="233"/>
    </location>
    <ligand>
        <name>Cu cation</name>
        <dbReference type="ChEBI" id="CHEBI:23378"/>
    </ligand>
</feature>
<evidence type="ECO:0000256" key="8">
    <source>
        <dbReference type="PIRSR" id="PIRSR602386-1"/>
    </source>
</evidence>
<evidence type="ECO:0000313" key="15">
    <source>
        <dbReference type="Proteomes" id="UP000536909"/>
    </source>
</evidence>
<accession>A0AAJ5FCJ9</accession>
<dbReference type="GO" id="GO:0005507">
    <property type="term" value="F:copper ion binding"/>
    <property type="evidence" value="ECO:0007669"/>
    <property type="project" value="InterPro"/>
</dbReference>
<dbReference type="RefSeq" id="WP_138223695.1">
    <property type="nucleotide sequence ID" value="NZ_BSUI01000005.1"/>
</dbReference>
<evidence type="ECO:0000256" key="6">
    <source>
        <dbReference type="ARBA" id="ARBA00022982"/>
    </source>
</evidence>
<dbReference type="InterPro" id="IPR010895">
    <property type="entry name" value="CHRD"/>
</dbReference>
<dbReference type="EMBL" id="JACHFV010000008">
    <property type="protein sequence ID" value="MBB5295663.1"/>
    <property type="molecule type" value="Genomic_DNA"/>
</dbReference>
<dbReference type="SUPFAM" id="SSF49503">
    <property type="entry name" value="Cupredoxins"/>
    <property type="match status" value="1"/>
</dbReference>
<organism evidence="13 14">
    <name type="scientific">Deinococcus metallilatus</name>
    <dbReference type="NCBI Taxonomy" id="1211322"/>
    <lineage>
        <taxon>Bacteria</taxon>
        <taxon>Thermotogati</taxon>
        <taxon>Deinococcota</taxon>
        <taxon>Deinococci</taxon>
        <taxon>Deinococcales</taxon>
        <taxon>Deinococcaceae</taxon>
        <taxon>Deinococcus</taxon>
    </lineage>
</organism>
<feature type="domain" description="CHRD" evidence="11">
    <location>
        <begin position="36"/>
        <end position="134"/>
    </location>
</feature>
<dbReference type="InterPro" id="IPR036423">
    <property type="entry name" value="SOD-like_Cu/Zn_dom_sf"/>
</dbReference>
<dbReference type="Proteomes" id="UP000536909">
    <property type="component" value="Unassembled WGS sequence"/>
</dbReference>
<proteinExistence type="inferred from homology"/>
<dbReference type="SUPFAM" id="SSF49329">
    <property type="entry name" value="Cu,Zn superoxide dismutase-like"/>
    <property type="match status" value="1"/>
</dbReference>
<feature type="binding site" evidence="8">
    <location>
        <position position="195"/>
    </location>
    <ligand>
        <name>Cu cation</name>
        <dbReference type="ChEBI" id="CHEBI:23378"/>
    </ligand>
</feature>
<comment type="cofactor">
    <cofactor evidence="8">
        <name>Cu cation</name>
        <dbReference type="ChEBI" id="CHEBI:23378"/>
    </cofactor>
    <text evidence="8">Binds 1 copper ion per subunit.</text>
</comment>
<evidence type="ECO:0000313" key="14">
    <source>
        <dbReference type="Proteomes" id="UP000308000"/>
    </source>
</evidence>
<keyword evidence="5" id="KW-0574">Periplasm</keyword>
<evidence type="ECO:0000256" key="5">
    <source>
        <dbReference type="ARBA" id="ARBA00022764"/>
    </source>
</evidence>
<name>A0AAJ5FCJ9_9DEIO</name>
<reference evidence="13 14" key="1">
    <citation type="submission" date="2019-04" db="EMBL/GenBank/DDBJ databases">
        <title>Deinococcus metalilatus MA1002 mutant No.5.</title>
        <authorList>
            <person name="Park W."/>
            <person name="Park C."/>
        </authorList>
    </citation>
    <scope>NUCLEOTIDE SEQUENCE [LARGE SCALE GENOMIC DNA]</scope>
    <source>
        <strain evidence="13 14">MA1002-m5</strain>
    </source>
</reference>
<protein>
    <submittedName>
        <fullName evidence="12">Plastocyanin</fullName>
    </submittedName>
</protein>
<keyword evidence="4 8" id="KW-0479">Metal-binding</keyword>
<evidence type="ECO:0000259" key="11">
    <source>
        <dbReference type="Pfam" id="PF07452"/>
    </source>
</evidence>
<evidence type="ECO:0000256" key="4">
    <source>
        <dbReference type="ARBA" id="ARBA00022723"/>
    </source>
</evidence>
<dbReference type="Proteomes" id="UP000308000">
    <property type="component" value="Unassembled WGS sequence"/>
</dbReference>
<dbReference type="GO" id="GO:0006801">
    <property type="term" value="P:superoxide metabolic process"/>
    <property type="evidence" value="ECO:0007669"/>
    <property type="project" value="InterPro"/>
</dbReference>
<evidence type="ECO:0000313" key="12">
    <source>
        <dbReference type="EMBL" id="MBB5295663.1"/>
    </source>
</evidence>
<dbReference type="InterPro" id="IPR000923">
    <property type="entry name" value="BlueCu_1"/>
</dbReference>
<dbReference type="InterPro" id="IPR002386">
    <property type="entry name" value="Amicyanin/Pseudoazurin"/>
</dbReference>
<keyword evidence="15" id="KW-1185">Reference proteome</keyword>
<dbReference type="PRINTS" id="PR00155">
    <property type="entry name" value="AMICYANIN"/>
</dbReference>
<keyword evidence="3" id="KW-0813">Transport</keyword>
<feature type="signal peptide" evidence="9">
    <location>
        <begin position="1"/>
        <end position="19"/>
    </location>
</feature>
<keyword evidence="7 8" id="KW-0186">Copper</keyword>
<comment type="caution">
    <text evidence="13">The sequence shown here is derived from an EMBL/GenBank/DDBJ whole genome shotgun (WGS) entry which is preliminary data.</text>
</comment>
<reference evidence="12 15" key="2">
    <citation type="submission" date="2020-08" db="EMBL/GenBank/DDBJ databases">
        <title>Genomic Encyclopedia of Type Strains, Phase IV (KMG-IV): sequencing the most valuable type-strain genomes for metagenomic binning, comparative biology and taxonomic classification.</title>
        <authorList>
            <person name="Goeker M."/>
        </authorList>
    </citation>
    <scope>NUCLEOTIDE SEQUENCE [LARGE SCALE GENOMIC DNA]</scope>
    <source>
        <strain evidence="12 15">DSM 105434</strain>
    </source>
</reference>
<dbReference type="InterPro" id="IPR008972">
    <property type="entry name" value="Cupredoxin"/>
</dbReference>
<dbReference type="Gene3D" id="2.60.40.420">
    <property type="entry name" value="Cupredoxins - blue copper proteins"/>
    <property type="match status" value="1"/>
</dbReference>
<dbReference type="GO" id="GO:0009055">
    <property type="term" value="F:electron transfer activity"/>
    <property type="evidence" value="ECO:0007669"/>
    <property type="project" value="InterPro"/>
</dbReference>
<evidence type="ECO:0000313" key="13">
    <source>
        <dbReference type="EMBL" id="TLK32268.1"/>
    </source>
</evidence>
<gene>
    <name evidence="13" type="ORF">FCS05_02165</name>
    <name evidence="12" type="ORF">HNQ10_002502</name>
</gene>
<dbReference type="AlphaFoldDB" id="A0AAJ5FCJ9"/>
<feature type="chain" id="PRO_5042552180" evidence="9">
    <location>
        <begin position="20"/>
        <end position="249"/>
    </location>
</feature>
<comment type="subcellular location">
    <subcellularLocation>
        <location evidence="1">Periplasm</location>
    </subcellularLocation>
</comment>
<feature type="binding site" evidence="8">
    <location>
        <position position="230"/>
    </location>
    <ligand>
        <name>Cu cation</name>
        <dbReference type="ChEBI" id="CHEBI:23378"/>
    </ligand>
</feature>
<dbReference type="Pfam" id="PF00127">
    <property type="entry name" value="Copper-bind"/>
    <property type="match status" value="1"/>
</dbReference>
<evidence type="ECO:0000256" key="2">
    <source>
        <dbReference type="ARBA" id="ARBA00010457"/>
    </source>
</evidence>
<dbReference type="EMBL" id="VBRC01000001">
    <property type="protein sequence ID" value="TLK32268.1"/>
    <property type="molecule type" value="Genomic_DNA"/>
</dbReference>
<feature type="binding site" evidence="8">
    <location>
        <position position="236"/>
    </location>
    <ligand>
        <name>Cu cation</name>
        <dbReference type="ChEBI" id="CHEBI:23378"/>
    </ligand>
</feature>
<evidence type="ECO:0000256" key="1">
    <source>
        <dbReference type="ARBA" id="ARBA00004418"/>
    </source>
</evidence>
<dbReference type="InterPro" id="IPR052721">
    <property type="entry name" value="ET_Amicyanin"/>
</dbReference>